<protein>
    <recommendedName>
        <fullName evidence="1">Intraflagellar transport protein 122 homolog</fullName>
    </recommendedName>
</protein>
<dbReference type="CDD" id="cd00200">
    <property type="entry name" value="WD40"/>
    <property type="match status" value="3"/>
</dbReference>
<keyword evidence="3 5" id="KW-0853">WD repeat</keyword>
<dbReference type="PROSITE" id="PS00678">
    <property type="entry name" value="WD_REPEATS_1"/>
    <property type="match status" value="3"/>
</dbReference>
<evidence type="ECO:0000259" key="7">
    <source>
        <dbReference type="Pfam" id="PF20703"/>
    </source>
</evidence>
<feature type="domain" description="Novel STAND NTPase 1" evidence="7">
    <location>
        <begin position="530"/>
        <end position="907"/>
    </location>
</feature>
<evidence type="ECO:0000256" key="3">
    <source>
        <dbReference type="ARBA" id="ARBA00022574"/>
    </source>
</evidence>
<dbReference type="Pfam" id="PF23381">
    <property type="entry name" value="Beta-prop_IFT122_1st"/>
    <property type="match status" value="1"/>
</dbReference>
<proteinExistence type="predicted"/>
<dbReference type="InterPro" id="IPR015943">
    <property type="entry name" value="WD40/YVTN_repeat-like_dom_sf"/>
</dbReference>
<feature type="repeat" description="WD" evidence="5">
    <location>
        <begin position="1596"/>
        <end position="1637"/>
    </location>
</feature>
<feature type="repeat" description="WD" evidence="5">
    <location>
        <begin position="1056"/>
        <end position="1087"/>
    </location>
</feature>
<dbReference type="PRINTS" id="PR00320">
    <property type="entry name" value="GPROTEINBRPT"/>
</dbReference>
<dbReference type="Gene3D" id="1.25.40.10">
    <property type="entry name" value="Tetratricopeptide repeat domain"/>
    <property type="match status" value="1"/>
</dbReference>
<feature type="repeat" description="WD" evidence="5">
    <location>
        <begin position="1097"/>
        <end position="1129"/>
    </location>
</feature>
<evidence type="ECO:0000256" key="5">
    <source>
        <dbReference type="PROSITE-ProRule" id="PRU00221"/>
    </source>
</evidence>
<dbReference type="GO" id="GO:0010992">
    <property type="term" value="P:ubiquitin recycling"/>
    <property type="evidence" value="ECO:0007669"/>
    <property type="project" value="TreeGrafter"/>
</dbReference>
<dbReference type="InterPro" id="IPR056153">
    <property type="entry name" value="Beta-prop_IFT122_1st"/>
</dbReference>
<keyword evidence="2" id="KW-0963">Cytoplasm</keyword>
<keyword evidence="6" id="KW-0175">Coiled coil</keyword>
<dbReference type="Gene3D" id="3.40.50.300">
    <property type="entry name" value="P-loop containing nucleotide triphosphate hydrolases"/>
    <property type="match status" value="1"/>
</dbReference>
<name>A0AAU8JBQ6_9CYAN</name>
<dbReference type="PANTHER" id="PTHR19849:SF0">
    <property type="entry name" value="PHOSPHOLIPASE A-2-ACTIVATING PROTEIN"/>
    <property type="match status" value="1"/>
</dbReference>
<dbReference type="PANTHER" id="PTHR19849">
    <property type="entry name" value="PHOSPHOLIPASE A-2-ACTIVATING PROTEIN"/>
    <property type="match status" value="1"/>
</dbReference>
<dbReference type="InterPro" id="IPR027417">
    <property type="entry name" value="P-loop_NTPase"/>
</dbReference>
<feature type="coiled-coil region" evidence="6">
    <location>
        <begin position="896"/>
        <end position="933"/>
    </location>
</feature>
<dbReference type="InterPro" id="IPR020472">
    <property type="entry name" value="WD40_PAC1"/>
</dbReference>
<feature type="repeat" description="WD" evidence="5">
    <location>
        <begin position="1220"/>
        <end position="1252"/>
    </location>
</feature>
<evidence type="ECO:0000256" key="6">
    <source>
        <dbReference type="SAM" id="Coils"/>
    </source>
</evidence>
<keyword evidence="4" id="KW-0677">Repeat</keyword>
<feature type="repeat" description="WD" evidence="5">
    <location>
        <begin position="1261"/>
        <end position="1293"/>
    </location>
</feature>
<organism evidence="9">
    <name type="scientific">Planktothricoides raciborskii GIHE-MW2</name>
    <dbReference type="NCBI Taxonomy" id="2792601"/>
    <lineage>
        <taxon>Bacteria</taxon>
        <taxon>Bacillati</taxon>
        <taxon>Cyanobacteriota</taxon>
        <taxon>Cyanophyceae</taxon>
        <taxon>Oscillatoriophycideae</taxon>
        <taxon>Oscillatoriales</taxon>
        <taxon>Oscillatoriaceae</taxon>
        <taxon>Planktothricoides</taxon>
    </lineage>
</organism>
<dbReference type="PROSITE" id="PS50082">
    <property type="entry name" value="WD_REPEATS_2"/>
    <property type="match status" value="14"/>
</dbReference>
<dbReference type="Gene3D" id="2.130.10.10">
    <property type="entry name" value="YVTN repeat-like/Quinoprotein amine dehydrogenase"/>
    <property type="match status" value="5"/>
</dbReference>
<dbReference type="PROSITE" id="PS50294">
    <property type="entry name" value="WD_REPEATS_REGION"/>
    <property type="match status" value="14"/>
</dbReference>
<sequence>MHHQSPGNSEKRNQGTLKMLRRAISFSGGEFSLILVRCNYQLLRDRLLEKLQEFPELEIRTISLMPSTQTLYQTIAEGLGKTMPHAFMVFGLELLENLDGLVTATNQVRDEFRKNFPFVLVLWVNDPVLKVLIQKAPDFHSWATSSELILSHNELIRLLEEMSDRVLSVCLEDGSMQFRSNQEFLGDRYRLELDAALKDLQASGLILPPRLNARVQFILGRDDYGRDRLDRALVHYQESLNAWWQETQLSGNVEASEVVPIAAIDGDSSAIMLPNLASSSDWVEYALVRFYRGITFCRKADIEQTKREEYLTQARRELEKCKEALEESGRKDLTAKFLGQLGLVFQRLSDWPALAKQAKQLLKLYQSDRHPYFLAQSYGFLAQVALQKKQWKKAKNWTNKALTIIGKDENYPQISGLYTLLLARSQAKLCQQDLAIANLIDNLKIARTDPDYDPQIYLDSLKELRSLYFEQEDYLAAYDLKQEQRAIEAQLGLRAFIGAGKLHSQCHSLNPTISQISLNSTVAQEIKASGREQDVNNLISRLGRNDYKLTVIHGPSGVGKSSLVQAGLVPQLRQQTIDARTPLPLVVQVYTDWLNTLEVALYRDLQWLGKTAVGAIPPVVAHSVNTDEIETFAQKRGRVLGELQQNADRNLLTVLIFDQFEEFFFVKKTLAEKYQFYEFLRDCLHLPFVKVILSLREDYLHYLLECDRLCPIETFNQDILNKNIRYYLGNFSKKNSYNVINGLMERSQIKLTPELLDRLVDDLADQLGEVRPIELQVVGAQLQAQNIRTLAEYEQYGPKEKLVERFLEEVILDCGPKNQRAARLLLYFLTEENGIRPLKTLGELASELVASGVNVKQLESILEILEKSGLLFKLPEVTTNRYQLVHDYLVAFIRQQPDIQQELRELQKKYQKLVQEKELADQLARAKEKEKKTLQFTRNLTAVGLMIFVGLSAIAWHQAQITKQAEQQAKNAAEQASLAAKEANIARQRAQIAEIEATNAATKALLLSNNQLEALISGVKAATKIQNLNSAPADIQAETVKQLYKTVHQTAEINRLQSHRDSVVTVSFSPKGDILVSGSIDNTVKIWHREGTILRTIFAHDQPITRVAVSPDGQLIASASVDKTVKLWNREGETVALMRGHTQGVTGVSFSPTGDLIATSSQDATIKLWQLDGTLVRTLNGHDQAVTSVTFSPSGRILASTSADNTIKLWSDRGTLWKTLRGHTEAVTSVSFSPDGQLLASASGDKTVKLWQADGTLWKTLSGHRDRVWGVSFSPDGKILASAGADNTVILWKSDGTKIRELGGHRGVVRSVSFSPDTQILASASSDNTIKLWKTFASGELPALKSHNQPVLAVSYSPDGQILASASEDKTVRLWSVSDRREIHQLIGHQQAVWDVSFSPDNKLIATASGDRTVRLWQIGDKSNQKIIGKLIGEHGARVLSVSFSPNGKTIASASEDGLIQFWDLNGKKLQSIEGHSLAINRISFSPKGDRFATASSDRTVKIWQGDGTLQTTLYGHKGEVWNVTFSPTGDRLATASSDNTIKLWDTEGNLLKTLEGHLGSVYWVSFSRDGQLIASASKDQTVKLWDAEGNLLTTLEGHTAAVLSLTFSADSQAIASASQDNRVILWNLSLERLLLEGCHWLKDYLTSHPHNMERDRNLCQNQG</sequence>
<feature type="repeat" description="WD" evidence="5">
    <location>
        <begin position="1514"/>
        <end position="1548"/>
    </location>
</feature>
<evidence type="ECO:0000313" key="9">
    <source>
        <dbReference type="EMBL" id="XCM36592.1"/>
    </source>
</evidence>
<feature type="repeat" description="WD" evidence="5">
    <location>
        <begin position="1344"/>
        <end position="1385"/>
    </location>
</feature>
<dbReference type="SUPFAM" id="SSF117289">
    <property type="entry name" value="Nucleoporin domain"/>
    <property type="match status" value="1"/>
</dbReference>
<feature type="repeat" description="WD" evidence="5">
    <location>
        <begin position="1555"/>
        <end position="1587"/>
    </location>
</feature>
<dbReference type="InterPro" id="IPR019775">
    <property type="entry name" value="WD40_repeat_CS"/>
</dbReference>
<feature type="coiled-coil region" evidence="6">
    <location>
        <begin position="962"/>
        <end position="998"/>
    </location>
</feature>
<feature type="repeat" description="WD" evidence="5">
    <location>
        <begin position="1432"/>
        <end position="1473"/>
    </location>
</feature>
<dbReference type="GO" id="GO:0005737">
    <property type="term" value="C:cytoplasm"/>
    <property type="evidence" value="ECO:0007669"/>
    <property type="project" value="UniProtKB-ARBA"/>
</dbReference>
<dbReference type="SUPFAM" id="SSF52540">
    <property type="entry name" value="P-loop containing nucleoside triphosphate hydrolases"/>
    <property type="match status" value="1"/>
</dbReference>
<feature type="repeat" description="WD" evidence="5">
    <location>
        <begin position="1138"/>
        <end position="1172"/>
    </location>
</feature>
<dbReference type="SMART" id="SM00320">
    <property type="entry name" value="WD40"/>
    <property type="match status" value="14"/>
</dbReference>
<dbReference type="Pfam" id="PF20703">
    <property type="entry name" value="nSTAND1"/>
    <property type="match status" value="1"/>
</dbReference>
<dbReference type="SUPFAM" id="SSF48452">
    <property type="entry name" value="TPR-like"/>
    <property type="match status" value="1"/>
</dbReference>
<dbReference type="InterPro" id="IPR049052">
    <property type="entry name" value="nSTAND1"/>
</dbReference>
<dbReference type="GO" id="GO:0043161">
    <property type="term" value="P:proteasome-mediated ubiquitin-dependent protein catabolic process"/>
    <property type="evidence" value="ECO:0007669"/>
    <property type="project" value="TreeGrafter"/>
</dbReference>
<dbReference type="RefSeq" id="WP_190878677.1">
    <property type="nucleotide sequence ID" value="NZ_CP159837.1"/>
</dbReference>
<dbReference type="Pfam" id="PF00400">
    <property type="entry name" value="WD40"/>
    <property type="match status" value="11"/>
</dbReference>
<evidence type="ECO:0000256" key="1">
    <source>
        <dbReference type="ARBA" id="ARBA00019442"/>
    </source>
</evidence>
<evidence type="ECO:0000259" key="8">
    <source>
        <dbReference type="Pfam" id="PF23381"/>
    </source>
</evidence>
<feature type="repeat" description="WD" evidence="5">
    <location>
        <begin position="1302"/>
        <end position="1334"/>
    </location>
</feature>
<dbReference type="SUPFAM" id="SSF50978">
    <property type="entry name" value="WD40 repeat-like"/>
    <property type="match status" value="2"/>
</dbReference>
<feature type="domain" description="IFT122 first beta-propeller" evidence="8">
    <location>
        <begin position="1226"/>
        <end position="1333"/>
    </location>
</feature>
<evidence type="ECO:0000256" key="4">
    <source>
        <dbReference type="ARBA" id="ARBA00022737"/>
    </source>
</evidence>
<dbReference type="EMBL" id="CP159837">
    <property type="protein sequence ID" value="XCM36592.1"/>
    <property type="molecule type" value="Genomic_DNA"/>
</dbReference>
<accession>A0AAU8JBQ6</accession>
<feature type="repeat" description="WD" evidence="5">
    <location>
        <begin position="1386"/>
        <end position="1427"/>
    </location>
</feature>
<dbReference type="InterPro" id="IPR001680">
    <property type="entry name" value="WD40_rpt"/>
</dbReference>
<reference evidence="9" key="1">
    <citation type="submission" date="2024-07" db="EMBL/GenBank/DDBJ databases">
        <authorList>
            <person name="Kim Y.J."/>
            <person name="Jeong J.Y."/>
        </authorList>
    </citation>
    <scope>NUCLEOTIDE SEQUENCE</scope>
    <source>
        <strain evidence="9">GIHE-MW2</strain>
    </source>
</reference>
<dbReference type="InterPro" id="IPR011990">
    <property type="entry name" value="TPR-like_helical_dom_sf"/>
</dbReference>
<evidence type="ECO:0000256" key="2">
    <source>
        <dbReference type="ARBA" id="ARBA00022490"/>
    </source>
</evidence>
<gene>
    <name evidence="9" type="ORF">ABWT76_005362</name>
</gene>
<dbReference type="GO" id="GO:0043130">
    <property type="term" value="F:ubiquitin binding"/>
    <property type="evidence" value="ECO:0007669"/>
    <property type="project" value="TreeGrafter"/>
</dbReference>
<dbReference type="InterPro" id="IPR036322">
    <property type="entry name" value="WD40_repeat_dom_sf"/>
</dbReference>
<feature type="repeat" description="WD" evidence="5">
    <location>
        <begin position="1179"/>
        <end position="1211"/>
    </location>
</feature>
<feature type="repeat" description="WD" evidence="5">
    <location>
        <begin position="1473"/>
        <end position="1505"/>
    </location>
</feature>